<dbReference type="GO" id="GO:0004672">
    <property type="term" value="F:protein kinase activity"/>
    <property type="evidence" value="ECO:0007669"/>
    <property type="project" value="InterPro"/>
</dbReference>
<organism evidence="5 6">
    <name type="scientific">Nicotiana attenuata</name>
    <name type="common">Coyote tobacco</name>
    <dbReference type="NCBI Taxonomy" id="49451"/>
    <lineage>
        <taxon>Eukaryota</taxon>
        <taxon>Viridiplantae</taxon>
        <taxon>Streptophyta</taxon>
        <taxon>Embryophyta</taxon>
        <taxon>Tracheophyta</taxon>
        <taxon>Spermatophyta</taxon>
        <taxon>Magnoliopsida</taxon>
        <taxon>eudicotyledons</taxon>
        <taxon>Gunneridae</taxon>
        <taxon>Pentapetalae</taxon>
        <taxon>asterids</taxon>
        <taxon>lamiids</taxon>
        <taxon>Solanales</taxon>
        <taxon>Solanaceae</taxon>
        <taxon>Nicotianoideae</taxon>
        <taxon>Nicotianeae</taxon>
        <taxon>Nicotiana</taxon>
    </lineage>
</organism>
<dbReference type="KEGG" id="nau:109221744"/>
<dbReference type="PROSITE" id="PS50011">
    <property type="entry name" value="PROTEIN_KINASE_DOM"/>
    <property type="match status" value="1"/>
</dbReference>
<accession>A0A1J6KB35</accession>
<dbReference type="Gramene" id="OIT19207">
    <property type="protein sequence ID" value="OIT19207"/>
    <property type="gene ID" value="A4A49_42063"/>
</dbReference>
<dbReference type="GeneID" id="109221744"/>
<dbReference type="PANTHER" id="PTHR27001">
    <property type="entry name" value="OS01G0253100 PROTEIN"/>
    <property type="match status" value="1"/>
</dbReference>
<dbReference type="OMA" id="HEGMAPN"/>
<dbReference type="OrthoDB" id="4062651at2759"/>
<name>A0A1J6KB35_NICAT</name>
<dbReference type="Pfam" id="PF00069">
    <property type="entry name" value="Pkinase"/>
    <property type="match status" value="1"/>
</dbReference>
<dbReference type="Gene3D" id="1.10.510.10">
    <property type="entry name" value="Transferase(Phosphotransferase) domain 1"/>
    <property type="match status" value="1"/>
</dbReference>
<feature type="domain" description="Protein kinase" evidence="4">
    <location>
        <begin position="64"/>
        <end position="333"/>
    </location>
</feature>
<dbReference type="PANTHER" id="PTHR27001:SF39">
    <property type="entry name" value="PROTEIN KINASE SUPERFAMILY PROTEIN"/>
    <property type="match status" value="1"/>
</dbReference>
<dbReference type="GO" id="GO:0005886">
    <property type="term" value="C:plasma membrane"/>
    <property type="evidence" value="ECO:0007669"/>
    <property type="project" value="TreeGrafter"/>
</dbReference>
<protein>
    <submittedName>
        <fullName evidence="5">Phytosulfokine receptor 1</fullName>
    </submittedName>
</protein>
<dbReference type="AlphaFoldDB" id="A0A1J6KB35"/>
<sequence>MNRGEIIIIYNVILVMLSIIITILVILLFICCKKKPIKAEETLPTKQSASSYSLMDIHTATDGFNYRRIIGQGRIGSVYAAILPNGEQVAVKRIHPSLVLSNAGLGFSSIMKWLSLADHPNIVSILGFSEAPGERIVVMEFEGMLSLDFYLHQNYDGVALLDWSCRLRIAAGVAKGIEYLHEIMAPNIIHGCIKPSNILIDVKFCARVCDYGLYFFLGNNYERKLGLMGYVDDEYWIEKKGGSKESDVYGLGVVLLELLSGRRNSDNQENLLVKWALPLIKEMKFSEFLDPRLVIPSDMRPIVRLAKVALACVGNSRKSRPSIVQVAAILTSLEVGLSF</sequence>
<keyword evidence="3" id="KW-0812">Transmembrane</keyword>
<dbReference type="GO" id="GO:0005524">
    <property type="term" value="F:ATP binding"/>
    <property type="evidence" value="ECO:0007669"/>
    <property type="project" value="UniProtKB-KW"/>
</dbReference>
<reference evidence="5" key="1">
    <citation type="submission" date="2016-11" db="EMBL/GenBank/DDBJ databases">
        <title>The genome of Nicotiana attenuata.</title>
        <authorList>
            <person name="Xu S."/>
            <person name="Brockmoeller T."/>
            <person name="Gaquerel E."/>
            <person name="Navarro A."/>
            <person name="Kuhl H."/>
            <person name="Gase K."/>
            <person name="Ling Z."/>
            <person name="Zhou W."/>
            <person name="Kreitzer C."/>
            <person name="Stanke M."/>
            <person name="Tang H."/>
            <person name="Lyons E."/>
            <person name="Pandey P."/>
            <person name="Pandey S.P."/>
            <person name="Timmermann B."/>
            <person name="Baldwin I.T."/>
        </authorList>
    </citation>
    <scope>NUCLEOTIDE SEQUENCE [LARGE SCALE GENOMIC DNA]</scope>
    <source>
        <strain evidence="5">UT</strain>
    </source>
</reference>
<keyword evidence="6" id="KW-1185">Reference proteome</keyword>
<dbReference type="SMR" id="A0A1J6KB35"/>
<evidence type="ECO:0000256" key="3">
    <source>
        <dbReference type="SAM" id="Phobius"/>
    </source>
</evidence>
<keyword evidence="5" id="KW-0675">Receptor</keyword>
<comment type="caution">
    <text evidence="5">The sequence shown here is derived from an EMBL/GenBank/DDBJ whole genome shotgun (WGS) entry which is preliminary data.</text>
</comment>
<keyword evidence="3" id="KW-0472">Membrane</keyword>
<keyword evidence="1" id="KW-0547">Nucleotide-binding</keyword>
<dbReference type="InterPro" id="IPR000719">
    <property type="entry name" value="Prot_kinase_dom"/>
</dbReference>
<evidence type="ECO:0000256" key="2">
    <source>
        <dbReference type="ARBA" id="ARBA00022840"/>
    </source>
</evidence>
<dbReference type="InterPro" id="IPR011009">
    <property type="entry name" value="Kinase-like_dom_sf"/>
</dbReference>
<dbReference type="SUPFAM" id="SSF56112">
    <property type="entry name" value="Protein kinase-like (PK-like)"/>
    <property type="match status" value="1"/>
</dbReference>
<evidence type="ECO:0000313" key="5">
    <source>
        <dbReference type="EMBL" id="OIT19207.1"/>
    </source>
</evidence>
<evidence type="ECO:0000313" key="6">
    <source>
        <dbReference type="Proteomes" id="UP000187609"/>
    </source>
</evidence>
<dbReference type="FunFam" id="3.30.200.20:FF:000638">
    <property type="entry name" value="serine/threonine-protein kinase-like protein ACR4"/>
    <property type="match status" value="1"/>
</dbReference>
<dbReference type="FunFam" id="1.10.510.10:FF:000477">
    <property type="entry name" value="Receptor protein kinase CRINKLY4"/>
    <property type="match status" value="1"/>
</dbReference>
<evidence type="ECO:0000259" key="4">
    <source>
        <dbReference type="PROSITE" id="PS50011"/>
    </source>
</evidence>
<dbReference type="Proteomes" id="UP000187609">
    <property type="component" value="Unassembled WGS sequence"/>
</dbReference>
<evidence type="ECO:0000256" key="1">
    <source>
        <dbReference type="ARBA" id="ARBA00022741"/>
    </source>
</evidence>
<feature type="transmembrane region" description="Helical" evidence="3">
    <location>
        <begin position="7"/>
        <end position="30"/>
    </location>
</feature>
<dbReference type="PIRSF" id="PIRSF000654">
    <property type="entry name" value="Integrin-linked_kinase"/>
    <property type="match status" value="1"/>
</dbReference>
<keyword evidence="2" id="KW-0067">ATP-binding</keyword>
<keyword evidence="3" id="KW-1133">Transmembrane helix</keyword>
<dbReference type="EMBL" id="MJEQ01009102">
    <property type="protein sequence ID" value="OIT19207.1"/>
    <property type="molecule type" value="Genomic_DNA"/>
</dbReference>
<proteinExistence type="predicted"/>
<dbReference type="Gene3D" id="3.30.200.20">
    <property type="entry name" value="Phosphorylase Kinase, domain 1"/>
    <property type="match status" value="1"/>
</dbReference>
<gene>
    <name evidence="5" type="primary">PSKR_0</name>
    <name evidence="5" type="ORF">A4A49_42063</name>
</gene>
<dbReference type="STRING" id="49451.A0A1J6KB35"/>